<keyword evidence="3" id="KW-0812">Transmembrane</keyword>
<keyword evidence="5" id="KW-0121">Carboxypeptidase</keyword>
<keyword evidence="3" id="KW-1133">Transmembrane helix</keyword>
<feature type="coiled-coil region" evidence="1">
    <location>
        <begin position="201"/>
        <end position="232"/>
    </location>
</feature>
<dbReference type="InterPro" id="IPR009045">
    <property type="entry name" value="Zn_M74/Hedgehog-like"/>
</dbReference>
<feature type="compositionally biased region" description="Low complexity" evidence="2">
    <location>
        <begin position="11"/>
        <end position="27"/>
    </location>
</feature>
<dbReference type="Gene3D" id="3.30.1380.10">
    <property type="match status" value="1"/>
</dbReference>
<evidence type="ECO:0000313" key="6">
    <source>
        <dbReference type="Proteomes" id="UP001139493"/>
    </source>
</evidence>
<organism evidence="5 6">
    <name type="scientific">Promicromonospora thailandica</name>
    <dbReference type="NCBI Taxonomy" id="765201"/>
    <lineage>
        <taxon>Bacteria</taxon>
        <taxon>Bacillati</taxon>
        <taxon>Actinomycetota</taxon>
        <taxon>Actinomycetes</taxon>
        <taxon>Micrococcales</taxon>
        <taxon>Promicromonosporaceae</taxon>
        <taxon>Promicromonospora</taxon>
    </lineage>
</organism>
<name>A0A9X2G4A3_9MICO</name>
<feature type="region of interest" description="Disordered" evidence="2">
    <location>
        <begin position="1"/>
        <end position="31"/>
    </location>
</feature>
<dbReference type="SUPFAM" id="SSF55166">
    <property type="entry name" value="Hedgehog/DD-peptidase"/>
    <property type="match status" value="1"/>
</dbReference>
<protein>
    <submittedName>
        <fullName evidence="5">D-alanyl-D-alanine carboxypeptidase</fullName>
    </submittedName>
</protein>
<gene>
    <name evidence="5" type="ORF">APR03_002636</name>
</gene>
<dbReference type="EMBL" id="JAMTCS010000007">
    <property type="protein sequence ID" value="MCP2265288.1"/>
    <property type="molecule type" value="Genomic_DNA"/>
</dbReference>
<keyword evidence="6" id="KW-1185">Reference proteome</keyword>
<keyword evidence="1" id="KW-0175">Coiled coil</keyword>
<keyword evidence="5" id="KW-0378">Hydrolase</keyword>
<feature type="transmembrane region" description="Helical" evidence="3">
    <location>
        <begin position="58"/>
        <end position="78"/>
    </location>
</feature>
<keyword evidence="3" id="KW-0472">Membrane</keyword>
<evidence type="ECO:0000256" key="3">
    <source>
        <dbReference type="SAM" id="Phobius"/>
    </source>
</evidence>
<dbReference type="RefSeq" id="WP_253836321.1">
    <property type="nucleotide sequence ID" value="NZ_JAMTCS010000007.1"/>
</dbReference>
<evidence type="ECO:0000256" key="2">
    <source>
        <dbReference type="SAM" id="MobiDB-lite"/>
    </source>
</evidence>
<evidence type="ECO:0000313" key="5">
    <source>
        <dbReference type="EMBL" id="MCP2265288.1"/>
    </source>
</evidence>
<dbReference type="GO" id="GO:0006508">
    <property type="term" value="P:proteolysis"/>
    <property type="evidence" value="ECO:0007669"/>
    <property type="project" value="InterPro"/>
</dbReference>
<comment type="caution">
    <text evidence="5">The sequence shown here is derived from an EMBL/GenBank/DDBJ whole genome shotgun (WGS) entry which is preliminary data.</text>
</comment>
<keyword evidence="5" id="KW-0645">Protease</keyword>
<dbReference type="Pfam" id="PF02557">
    <property type="entry name" value="VanY"/>
    <property type="match status" value="1"/>
</dbReference>
<dbReference type="InterPro" id="IPR003709">
    <property type="entry name" value="VanY-like_core_dom"/>
</dbReference>
<evidence type="ECO:0000256" key="1">
    <source>
        <dbReference type="SAM" id="Coils"/>
    </source>
</evidence>
<proteinExistence type="predicted"/>
<dbReference type="Proteomes" id="UP001139493">
    <property type="component" value="Unassembled WGS sequence"/>
</dbReference>
<dbReference type="AlphaFoldDB" id="A0A9X2G4A3"/>
<feature type="compositionally biased region" description="Pro residues" evidence="2">
    <location>
        <begin position="1"/>
        <end position="10"/>
    </location>
</feature>
<feature type="domain" description="D-alanyl-D-alanine carboxypeptidase-like core" evidence="4">
    <location>
        <begin position="343"/>
        <end position="455"/>
    </location>
</feature>
<dbReference type="GO" id="GO:0004180">
    <property type="term" value="F:carboxypeptidase activity"/>
    <property type="evidence" value="ECO:0007669"/>
    <property type="project" value="UniProtKB-KW"/>
</dbReference>
<dbReference type="CDD" id="cd14814">
    <property type="entry name" value="Peptidase_M15"/>
    <property type="match status" value="1"/>
</dbReference>
<reference evidence="5" key="1">
    <citation type="submission" date="2022-06" db="EMBL/GenBank/DDBJ databases">
        <title>Genomic Encyclopedia of Archaeal and Bacterial Type Strains, Phase II (KMG-II): from individual species to whole genera.</title>
        <authorList>
            <person name="Goeker M."/>
        </authorList>
    </citation>
    <scope>NUCLEOTIDE SEQUENCE</scope>
    <source>
        <strain evidence="5">DSM 26652</strain>
    </source>
</reference>
<evidence type="ECO:0000259" key="4">
    <source>
        <dbReference type="Pfam" id="PF02557"/>
    </source>
</evidence>
<sequence>MPFEPDPTAPAAPSAGSDPSPDSGASPQVGAPDEFVVPVVPVPGARRAYADGGSMRPLFVFLVAAAVALVGSIVFALVQAGNGRELEELTAARAEVVAAVDKGRTAQDGLAEQIAAAEQALAATKGKVPDDAVRAELAKHVAAAKELGTAAPPTVPAAGAAGLEAPEDVDALEAQATEWATTMRTTSSTLVAATEDVLAATKEWQQQRKAAQEKAKAEAERAARKAADLKTATARLTAVSDQLKISVRDARYTLDWTASVGAPADVRTTLSEQRAEGQAALGTGADMQDPASVTKLTERREAARAAIEKAAWDARATVADGTNGRLALDTLCKVGVGPEGQDQYLRCDAAQAWKKLGLAFEATFGKPLRVEYGYRPYDWQLQALDEFGSGQVAAPGTSNHGWALAVDVPVDDGFRFGQPEYEWLAAHGPNSGWVHPGWARAGGGREEPWHFEYVG</sequence>
<accession>A0A9X2G4A3</accession>